<protein>
    <submittedName>
        <fullName evidence="1">Uncharacterized protein</fullName>
    </submittedName>
</protein>
<name>A0AAD5M232_PARTN</name>
<reference evidence="1" key="1">
    <citation type="submission" date="2021-06" db="EMBL/GenBank/DDBJ databases">
        <title>Parelaphostrongylus tenuis whole genome reference sequence.</title>
        <authorList>
            <person name="Garwood T.J."/>
            <person name="Larsen P.A."/>
            <person name="Fountain-Jones N.M."/>
            <person name="Garbe J.R."/>
            <person name="Macchietto M.G."/>
            <person name="Kania S.A."/>
            <person name="Gerhold R.W."/>
            <person name="Richards J.E."/>
            <person name="Wolf T.M."/>
        </authorList>
    </citation>
    <scope>NUCLEOTIDE SEQUENCE</scope>
    <source>
        <strain evidence="1">MNPRO001-30</strain>
        <tissue evidence="1">Meninges</tissue>
    </source>
</reference>
<keyword evidence="2" id="KW-1185">Reference proteome</keyword>
<gene>
    <name evidence="1" type="ORF">KIN20_004662</name>
</gene>
<dbReference type="EMBL" id="JAHQIW010000622">
    <property type="protein sequence ID" value="KAJ1349193.1"/>
    <property type="molecule type" value="Genomic_DNA"/>
</dbReference>
<proteinExistence type="predicted"/>
<dbReference type="Proteomes" id="UP001196413">
    <property type="component" value="Unassembled WGS sequence"/>
</dbReference>
<organism evidence="1 2">
    <name type="scientific">Parelaphostrongylus tenuis</name>
    <name type="common">Meningeal worm</name>
    <dbReference type="NCBI Taxonomy" id="148309"/>
    <lineage>
        <taxon>Eukaryota</taxon>
        <taxon>Metazoa</taxon>
        <taxon>Ecdysozoa</taxon>
        <taxon>Nematoda</taxon>
        <taxon>Chromadorea</taxon>
        <taxon>Rhabditida</taxon>
        <taxon>Rhabditina</taxon>
        <taxon>Rhabditomorpha</taxon>
        <taxon>Strongyloidea</taxon>
        <taxon>Metastrongylidae</taxon>
        <taxon>Parelaphostrongylus</taxon>
    </lineage>
</organism>
<evidence type="ECO:0000313" key="2">
    <source>
        <dbReference type="Proteomes" id="UP001196413"/>
    </source>
</evidence>
<sequence length="66" mass="7904">MRKRETIAQKLLRRHVRAPFLAKLVTVNQKWIFFKSQRPPNQCLPSRQRGTPAPRPDRFTLETLFM</sequence>
<comment type="caution">
    <text evidence="1">The sequence shown here is derived from an EMBL/GenBank/DDBJ whole genome shotgun (WGS) entry which is preliminary data.</text>
</comment>
<evidence type="ECO:0000313" key="1">
    <source>
        <dbReference type="EMBL" id="KAJ1349193.1"/>
    </source>
</evidence>
<accession>A0AAD5M232</accession>
<dbReference type="AlphaFoldDB" id="A0AAD5M232"/>